<organism evidence="2 3">
    <name type="scientific">Mangrovimonas spongiae</name>
    <dbReference type="NCBI Taxonomy" id="2494697"/>
    <lineage>
        <taxon>Bacteria</taxon>
        <taxon>Pseudomonadati</taxon>
        <taxon>Bacteroidota</taxon>
        <taxon>Flavobacteriia</taxon>
        <taxon>Flavobacteriales</taxon>
        <taxon>Flavobacteriaceae</taxon>
        <taxon>Mangrovimonas</taxon>
    </lineage>
</organism>
<evidence type="ECO:0000256" key="1">
    <source>
        <dbReference type="SAM" id="Phobius"/>
    </source>
</evidence>
<keyword evidence="1" id="KW-0472">Membrane</keyword>
<reference evidence="2 3" key="1">
    <citation type="submission" date="2018-12" db="EMBL/GenBank/DDBJ databases">
        <title>Mangrovimonas spongiae sp. nov., a novel member of the genus Mangrovimonas isolated from marine sponge.</title>
        <authorList>
            <person name="Zhuang L."/>
            <person name="Luo L."/>
        </authorList>
    </citation>
    <scope>NUCLEOTIDE SEQUENCE [LARGE SCALE GENOMIC DNA]</scope>
    <source>
        <strain evidence="2 3">HN-E26</strain>
    </source>
</reference>
<keyword evidence="1" id="KW-0812">Transmembrane</keyword>
<protein>
    <submittedName>
        <fullName evidence="2">Uncharacterized protein</fullName>
    </submittedName>
</protein>
<sequence>MQDQLLNLLMYCIPTLVTGAIAFMFFREHLDNETNRRNFLIKKDLQKEALPLRLQAYERMALFLERISLNRLLVRVQPTSEESNDYEALLIATIEQEFEHNLTQQIYVSSECWGIITTAKNATIQLIRKANNSDKVTDADKLREVILTNLMEQESPSNTALAYIKNDISDMW</sequence>
<feature type="transmembrane region" description="Helical" evidence="1">
    <location>
        <begin position="6"/>
        <end position="26"/>
    </location>
</feature>
<keyword evidence="1" id="KW-1133">Transmembrane helix</keyword>
<dbReference type="Proteomes" id="UP000270620">
    <property type="component" value="Unassembled WGS sequence"/>
</dbReference>
<dbReference type="OrthoDB" id="1493032at2"/>
<evidence type="ECO:0000313" key="2">
    <source>
        <dbReference type="EMBL" id="RSK40302.1"/>
    </source>
</evidence>
<name>A0A3R9PKE8_9FLAO</name>
<dbReference type="InterPro" id="IPR057695">
    <property type="entry name" value="DUF7935"/>
</dbReference>
<gene>
    <name evidence="2" type="ORF">EJA19_04805</name>
</gene>
<proteinExistence type="predicted"/>
<dbReference type="EMBL" id="RWBG01000002">
    <property type="protein sequence ID" value="RSK40302.1"/>
    <property type="molecule type" value="Genomic_DNA"/>
</dbReference>
<dbReference type="RefSeq" id="WP_125467222.1">
    <property type="nucleotide sequence ID" value="NZ_RWBG01000002.1"/>
</dbReference>
<comment type="caution">
    <text evidence="2">The sequence shown here is derived from an EMBL/GenBank/DDBJ whole genome shotgun (WGS) entry which is preliminary data.</text>
</comment>
<keyword evidence="3" id="KW-1185">Reference proteome</keyword>
<dbReference type="AlphaFoldDB" id="A0A3R9PKE8"/>
<evidence type="ECO:0000313" key="3">
    <source>
        <dbReference type="Proteomes" id="UP000270620"/>
    </source>
</evidence>
<dbReference type="Pfam" id="PF25589">
    <property type="entry name" value="DUF7935"/>
    <property type="match status" value="1"/>
</dbReference>
<accession>A0A3R9PKE8</accession>